<keyword evidence="3" id="KW-1185">Reference proteome</keyword>
<keyword evidence="1" id="KW-0812">Transmembrane</keyword>
<dbReference type="Proteomes" id="UP000679129">
    <property type="component" value="Chromosome"/>
</dbReference>
<name>A0A8F1MBZ7_9BACT</name>
<evidence type="ECO:0000313" key="3">
    <source>
        <dbReference type="Proteomes" id="UP000679129"/>
    </source>
</evidence>
<feature type="transmembrane region" description="Helical" evidence="1">
    <location>
        <begin position="14"/>
        <end position="34"/>
    </location>
</feature>
<protein>
    <submittedName>
        <fullName evidence="2">Uncharacterized protein</fullName>
    </submittedName>
</protein>
<accession>A0A8F1MBZ7</accession>
<proteinExistence type="predicted"/>
<gene>
    <name evidence="2" type="ORF">KOY48_00085</name>
</gene>
<dbReference type="KEGG" id="mnd:KOY48_00085"/>
<sequence length="71" mass="8236">MEWLISCRQLLNKWLQWFVLLIAGMLVGIFLNTLTHSTSVYAVDAEWSGHDLTYSNEKYTRVSDDNKDQAV</sequence>
<keyword evidence="1" id="KW-0472">Membrane</keyword>
<organism evidence="2 3">
    <name type="scientific">Candidatus Minimicrobia naudis</name>
    <dbReference type="NCBI Taxonomy" id="2841263"/>
    <lineage>
        <taxon>Bacteria</taxon>
        <taxon>Candidatus Saccharimonadota</taxon>
        <taxon>Candidatus Saccharimonadota incertae sedis</taxon>
        <taxon>Candidatus Minimicrobia</taxon>
    </lineage>
</organism>
<dbReference type="EMBL" id="CP076460">
    <property type="protein sequence ID" value="QWQ32300.1"/>
    <property type="molecule type" value="Genomic_DNA"/>
</dbReference>
<evidence type="ECO:0000313" key="2">
    <source>
        <dbReference type="EMBL" id="QWQ32300.1"/>
    </source>
</evidence>
<keyword evidence="1" id="KW-1133">Transmembrane helix</keyword>
<reference evidence="2" key="1">
    <citation type="submission" date="2021-06" db="EMBL/GenBank/DDBJ databases">
        <title>An adapted protocol for Saccharibacteria cultivation: two new species join this phylum of Candidate Phyla Radiations.</title>
        <authorList>
            <person name="Ibrahim A."/>
            <person name="Maatouk M."/>
            <person name="Zgheib R."/>
            <person name="Haddad G."/>
            <person name="Bou Khalil J."/>
            <person name="Raoult D."/>
            <person name="Bittar F."/>
        </authorList>
    </citation>
    <scope>NUCLEOTIDE SEQUENCE</scope>
    <source>
        <strain evidence="2">IHU1</strain>
    </source>
</reference>
<dbReference type="AlphaFoldDB" id="A0A8F1MBZ7"/>
<evidence type="ECO:0000256" key="1">
    <source>
        <dbReference type="SAM" id="Phobius"/>
    </source>
</evidence>